<dbReference type="Gene3D" id="3.40.50.150">
    <property type="entry name" value="Vaccinia Virus protein VP39"/>
    <property type="match status" value="1"/>
</dbReference>
<dbReference type="EMBL" id="JAWJAY010000001">
    <property type="protein sequence ID" value="MDV2883998.1"/>
    <property type="molecule type" value="Genomic_DNA"/>
</dbReference>
<dbReference type="Gene3D" id="1.10.287.1890">
    <property type="match status" value="1"/>
</dbReference>
<dbReference type="Proteomes" id="UP001285636">
    <property type="component" value="Unassembled WGS sequence"/>
</dbReference>
<comment type="caution">
    <text evidence="1">The sequence shown here is derived from an EMBL/GenBank/DDBJ whole genome shotgun (WGS) entry which is preliminary data.</text>
</comment>
<proteinExistence type="predicted"/>
<name>A0AAJ2NLH0_ALKPS</name>
<evidence type="ECO:0000313" key="2">
    <source>
        <dbReference type="Proteomes" id="UP001285636"/>
    </source>
</evidence>
<dbReference type="SUPFAM" id="SSF53335">
    <property type="entry name" value="S-adenosyl-L-methionine-dependent methyltransferases"/>
    <property type="match status" value="1"/>
</dbReference>
<dbReference type="GO" id="GO:0160105">
    <property type="term" value="F:tRNA (adenine(22)-N1)-methyltransferase activity"/>
    <property type="evidence" value="ECO:0007669"/>
    <property type="project" value="InterPro"/>
</dbReference>
<dbReference type="InterPro" id="IPR006901">
    <property type="entry name" value="TrmK"/>
</dbReference>
<accession>A0AAJ2NLH0</accession>
<sequence>MNDRQLSKRLQRVAAYVPKGSKTADIGSDHAYLPCYLCLEDQTAKAIAGEVNEGPYLSAVSQVRQSGLTDRISVRMGNGLEVIEHADQVDVITIAGMGGALITSILEEGKGKLREVDRLILQPNVSAVTIREWLDREGWSLTSEEIIEEDHKIYEILVADRGENVMLYEEDRKKKMLLGPYLINEMNEAFQKKWTYEMKNWERILTQFERATETPELSAKKDELKHKIEMVQEVLR</sequence>
<reference evidence="1" key="1">
    <citation type="submission" date="2023-10" db="EMBL/GenBank/DDBJ databases">
        <title>Screening of Alkalihalophilus pseudofirmusBZ-TG-HK211 and Its Alleviation of Salt Stress on Rapeseed Growth.</title>
        <authorList>
            <person name="Zhao B."/>
            <person name="Guo T."/>
        </authorList>
    </citation>
    <scope>NUCLEOTIDE SEQUENCE</scope>
    <source>
        <strain evidence="1">BZ-TG-HK211</strain>
    </source>
</reference>
<dbReference type="InterPro" id="IPR029063">
    <property type="entry name" value="SAM-dependent_MTases_sf"/>
</dbReference>
<dbReference type="PIRSF" id="PIRSF018637">
    <property type="entry name" value="TrmK"/>
    <property type="match status" value="1"/>
</dbReference>
<dbReference type="PANTHER" id="PTHR38451">
    <property type="entry name" value="TRNA (ADENINE(22)-N(1))-METHYLTRANSFERASE"/>
    <property type="match status" value="1"/>
</dbReference>
<dbReference type="PANTHER" id="PTHR38451:SF1">
    <property type="entry name" value="TRNA (ADENINE(22)-N(1))-METHYLTRANSFERASE"/>
    <property type="match status" value="1"/>
</dbReference>
<gene>
    <name evidence="1" type="ORF">RYX45_02305</name>
</gene>
<dbReference type="AlphaFoldDB" id="A0AAJ2NLH0"/>
<dbReference type="Pfam" id="PF04816">
    <property type="entry name" value="TrmK"/>
    <property type="match status" value="1"/>
</dbReference>
<organism evidence="1 2">
    <name type="scientific">Alkalihalophilus pseudofirmus</name>
    <name type="common">Bacillus pseudofirmus</name>
    <dbReference type="NCBI Taxonomy" id="79885"/>
    <lineage>
        <taxon>Bacteria</taxon>
        <taxon>Bacillati</taxon>
        <taxon>Bacillota</taxon>
        <taxon>Bacilli</taxon>
        <taxon>Bacillales</taxon>
        <taxon>Bacillaceae</taxon>
        <taxon>Alkalihalophilus</taxon>
    </lineage>
</organism>
<evidence type="ECO:0000313" key="1">
    <source>
        <dbReference type="EMBL" id="MDV2883998.1"/>
    </source>
</evidence>
<dbReference type="RefSeq" id="WP_289236138.1">
    <property type="nucleotide sequence ID" value="NZ_CP117835.1"/>
</dbReference>
<protein>
    <submittedName>
        <fullName evidence="1">tRNA (Adenine(22)-N(1))-methyltransferase TrmK</fullName>
    </submittedName>
</protein>